<evidence type="ECO:0000313" key="2">
    <source>
        <dbReference type="EMBL" id="SPO23719.1"/>
    </source>
</evidence>
<evidence type="ECO:0000256" key="1">
    <source>
        <dbReference type="ARBA" id="ARBA00006315"/>
    </source>
</evidence>
<dbReference type="Pfam" id="PF01875">
    <property type="entry name" value="Memo"/>
    <property type="match status" value="1"/>
</dbReference>
<dbReference type="PANTHER" id="PTHR11060:SF0">
    <property type="entry name" value="PROTEIN MEMO1"/>
    <property type="match status" value="1"/>
</dbReference>
<reference evidence="2 3" key="1">
    <citation type="submission" date="2018-03" db="EMBL/GenBank/DDBJ databases">
        <authorList>
            <person name="Guldener U."/>
        </authorList>
    </citation>
    <scope>NUCLEOTIDE SEQUENCE [LARGE SCALE GENOMIC DNA]</scope>
    <source>
        <strain evidence="2 3">NBRC100155</strain>
    </source>
</reference>
<evidence type="ECO:0000313" key="3">
    <source>
        <dbReference type="Proteomes" id="UP000324022"/>
    </source>
</evidence>
<dbReference type="EMBL" id="OOIN01000006">
    <property type="protein sequence ID" value="SPO23719.1"/>
    <property type="molecule type" value="Genomic_DNA"/>
</dbReference>
<gene>
    <name evidence="2" type="ORF">UTRI_03754_B</name>
</gene>
<dbReference type="PANTHER" id="PTHR11060">
    <property type="entry name" value="PROTEIN MEMO1"/>
    <property type="match status" value="1"/>
</dbReference>
<dbReference type="NCBIfam" id="TIGR04336">
    <property type="entry name" value="AmmeMemoSam_B"/>
    <property type="match status" value="1"/>
</dbReference>
<protein>
    <submittedName>
        <fullName evidence="2">Related to protein tag-253</fullName>
    </submittedName>
</protein>
<sequence length="348" mass="38708">MPKTRSASHAGSWYTDDPSELDTSLSEWLEDVDPSTLPAPLSVCEQTPSTTGSLPLPIPGCRAIIGPHAGYAYSGPAAAYAYRTIDVEDVERVFILGPSHHVYLDGCAVSACDQYATPLGNLPIDRTITDQLKATGKFSTMTQSEDEDEHSIEMHLPYIYKIFEGHNIQIVPILVGAISTSKEIEYGKLLAPYLQDKRNFFVISSDFCHWGSRFRYTYYRPKDSSLATQLTARSPRATYETSPIHQSIRELDQAGIVSITHPFSSTQGNPSKTAEQARVAFAEYLRETKNTVCGRHPIGVLLAALAELERSHGIKTECRFTRYEQSSRCLDPRDSSVSYASAFVRFRH</sequence>
<dbReference type="Proteomes" id="UP000324022">
    <property type="component" value="Unassembled WGS sequence"/>
</dbReference>
<dbReference type="AlphaFoldDB" id="A0A5C3E2S5"/>
<organism evidence="2 3">
    <name type="scientific">Ustilago trichophora</name>
    <dbReference type="NCBI Taxonomy" id="86804"/>
    <lineage>
        <taxon>Eukaryota</taxon>
        <taxon>Fungi</taxon>
        <taxon>Dikarya</taxon>
        <taxon>Basidiomycota</taxon>
        <taxon>Ustilaginomycotina</taxon>
        <taxon>Ustilaginomycetes</taxon>
        <taxon>Ustilaginales</taxon>
        <taxon>Ustilaginaceae</taxon>
        <taxon>Ustilago</taxon>
    </lineage>
</organism>
<dbReference type="Gene3D" id="3.40.830.10">
    <property type="entry name" value="LigB-like"/>
    <property type="match status" value="1"/>
</dbReference>
<accession>A0A5C3E2S5</accession>
<proteinExistence type="inferred from homology"/>
<dbReference type="OrthoDB" id="417112at2759"/>
<comment type="similarity">
    <text evidence="1">Belongs to the MEMO1 family.</text>
</comment>
<name>A0A5C3E2S5_9BASI</name>
<dbReference type="InterPro" id="IPR002737">
    <property type="entry name" value="MEMO1_fam"/>
</dbReference>
<dbReference type="HAMAP" id="MF_00055">
    <property type="entry name" value="MEMO1"/>
    <property type="match status" value="1"/>
</dbReference>
<keyword evidence="3" id="KW-1185">Reference proteome</keyword>
<dbReference type="CDD" id="cd07361">
    <property type="entry name" value="MEMO_like"/>
    <property type="match status" value="1"/>
</dbReference>